<reference evidence="2 3" key="1">
    <citation type="submission" date="2017-06" db="EMBL/GenBank/DDBJ databases">
        <authorList>
            <consortium name="Pathogen Informatics"/>
        </authorList>
    </citation>
    <scope>NUCLEOTIDE SEQUENCE [LARGE SCALE GENOMIC DNA]</scope>
    <source>
        <strain evidence="2 3">NCTC12018</strain>
    </source>
</reference>
<gene>
    <name evidence="2" type="ORF">SAMEA44547418_01143</name>
</gene>
<dbReference type="RefSeq" id="WP_095066088.1">
    <property type="nucleotide sequence ID" value="NZ_LT906470.1"/>
</dbReference>
<name>A0A239Z9K6_9FIRM</name>
<dbReference type="Pfam" id="PF05565">
    <property type="entry name" value="Sipho_Gp157"/>
    <property type="match status" value="1"/>
</dbReference>
<evidence type="ECO:0000313" key="2">
    <source>
        <dbReference type="EMBL" id="SNV67869.1"/>
    </source>
</evidence>
<dbReference type="EMBL" id="LT906470">
    <property type="protein sequence ID" value="SNV67869.1"/>
    <property type="molecule type" value="Genomic_DNA"/>
</dbReference>
<dbReference type="Proteomes" id="UP000214973">
    <property type="component" value="Chromosome 1"/>
</dbReference>
<accession>A0A239Z9K6</accession>
<organism evidence="2 3">
    <name type="scientific">Veillonella rodentium</name>
    <dbReference type="NCBI Taxonomy" id="248315"/>
    <lineage>
        <taxon>Bacteria</taxon>
        <taxon>Bacillati</taxon>
        <taxon>Bacillota</taxon>
        <taxon>Negativicutes</taxon>
        <taxon>Veillonellales</taxon>
        <taxon>Veillonellaceae</taxon>
        <taxon>Veillonella</taxon>
    </lineage>
</organism>
<dbReference type="InterPro" id="IPR008840">
    <property type="entry name" value="Sipho_Gp157"/>
</dbReference>
<keyword evidence="3" id="KW-1185">Reference proteome</keyword>
<dbReference type="AlphaFoldDB" id="A0A239Z9K6"/>
<sequence>MPSLYELNKDYKELQAMLEVAETEEDMQAIQDTLDMLDCSIDEKIENTAMFIRNIKGDIQAFKDESKRLSAKAKTLENMTERLKNNIDHVMKENQLTEKKVGQFKCYYKESETVEIDDLYALPDEFRKTTITADKVAIKKAIKAEQEVAGARIEKHMNLQIG</sequence>
<dbReference type="KEGG" id="vrm:44547418_01143"/>
<keyword evidence="1" id="KW-0175">Coiled coil</keyword>
<evidence type="ECO:0000313" key="3">
    <source>
        <dbReference type="Proteomes" id="UP000214973"/>
    </source>
</evidence>
<protein>
    <submittedName>
        <fullName evidence="2">Siphovirus Gp157</fullName>
    </submittedName>
</protein>
<proteinExistence type="predicted"/>
<evidence type="ECO:0000256" key="1">
    <source>
        <dbReference type="SAM" id="Coils"/>
    </source>
</evidence>
<feature type="coiled-coil region" evidence="1">
    <location>
        <begin position="52"/>
        <end position="100"/>
    </location>
</feature>